<name>A0A6J4U6E0_9ACTN</name>
<gene>
    <name evidence="2" type="ORF">AVDCRST_MAG79-1736</name>
</gene>
<evidence type="ECO:0000313" key="2">
    <source>
        <dbReference type="EMBL" id="CAA9539658.1"/>
    </source>
</evidence>
<dbReference type="AlphaFoldDB" id="A0A6J4U6E0"/>
<reference evidence="2" key="1">
    <citation type="submission" date="2020-02" db="EMBL/GenBank/DDBJ databases">
        <authorList>
            <person name="Meier V. D."/>
        </authorList>
    </citation>
    <scope>NUCLEOTIDE SEQUENCE</scope>
    <source>
        <strain evidence="2">AVDCRST_MAG79</strain>
    </source>
</reference>
<accession>A0A6J4U6E0</accession>
<organism evidence="2">
    <name type="scientific">uncultured Thermoleophilia bacterium</name>
    <dbReference type="NCBI Taxonomy" id="1497501"/>
    <lineage>
        <taxon>Bacteria</taxon>
        <taxon>Bacillati</taxon>
        <taxon>Actinomycetota</taxon>
        <taxon>Thermoleophilia</taxon>
        <taxon>environmental samples</taxon>
    </lineage>
</organism>
<feature type="compositionally biased region" description="Basic residues" evidence="1">
    <location>
        <begin position="43"/>
        <end position="61"/>
    </location>
</feature>
<proteinExistence type="predicted"/>
<feature type="region of interest" description="Disordered" evidence="1">
    <location>
        <begin position="1"/>
        <end position="92"/>
    </location>
</feature>
<evidence type="ECO:0000256" key="1">
    <source>
        <dbReference type="SAM" id="MobiDB-lite"/>
    </source>
</evidence>
<feature type="non-terminal residue" evidence="2">
    <location>
        <position position="1"/>
    </location>
</feature>
<feature type="compositionally biased region" description="Basic and acidic residues" evidence="1">
    <location>
        <begin position="1"/>
        <end position="21"/>
    </location>
</feature>
<sequence length="92" mass="10780">GEAADRSGRRGHEDLSRDPRGRTPLRATDHAHRHLLHGGPARAARRDHRHRRRRPRRRPRRPRDPVRHRVRHGTRPVLGQPSRGGRRAARRP</sequence>
<feature type="non-terminal residue" evidence="2">
    <location>
        <position position="92"/>
    </location>
</feature>
<dbReference type="EMBL" id="CADCWC010000261">
    <property type="protein sequence ID" value="CAA9539658.1"/>
    <property type="molecule type" value="Genomic_DNA"/>
</dbReference>
<protein>
    <submittedName>
        <fullName evidence="2">Uncharacterized protein</fullName>
    </submittedName>
</protein>